<evidence type="ECO:0000313" key="4">
    <source>
        <dbReference type="Proteomes" id="UP000321926"/>
    </source>
</evidence>
<keyword evidence="1" id="KW-0328">Glycosyltransferase</keyword>
<name>A0A5C8KEF9_9BACT</name>
<comment type="caution">
    <text evidence="3">The sequence shown here is derived from an EMBL/GenBank/DDBJ whole genome shotgun (WGS) entry which is preliminary data.</text>
</comment>
<dbReference type="InterPro" id="IPR051199">
    <property type="entry name" value="LPS_LOS_Heptosyltrfase"/>
</dbReference>
<keyword evidence="2 3" id="KW-0808">Transferase</keyword>
<keyword evidence="4" id="KW-1185">Reference proteome</keyword>
<organism evidence="3 4">
    <name type="scientific">Pontibacter qinzhouensis</name>
    <dbReference type="NCBI Taxonomy" id="2603253"/>
    <lineage>
        <taxon>Bacteria</taxon>
        <taxon>Pseudomonadati</taxon>
        <taxon>Bacteroidota</taxon>
        <taxon>Cytophagia</taxon>
        <taxon>Cytophagales</taxon>
        <taxon>Hymenobacteraceae</taxon>
        <taxon>Pontibacter</taxon>
    </lineage>
</organism>
<dbReference type="OrthoDB" id="9797795at2"/>
<dbReference type="GO" id="GO:0005829">
    <property type="term" value="C:cytosol"/>
    <property type="evidence" value="ECO:0007669"/>
    <property type="project" value="TreeGrafter"/>
</dbReference>
<dbReference type="PANTHER" id="PTHR30160:SF15">
    <property type="entry name" value="GLYCOSYLTRANSFERASE HI_0523-RELATED"/>
    <property type="match status" value="1"/>
</dbReference>
<dbReference type="SUPFAM" id="SSF53756">
    <property type="entry name" value="UDP-Glycosyltransferase/glycogen phosphorylase"/>
    <property type="match status" value="1"/>
</dbReference>
<proteinExistence type="predicted"/>
<evidence type="ECO:0000256" key="1">
    <source>
        <dbReference type="ARBA" id="ARBA00022676"/>
    </source>
</evidence>
<accession>A0A5C8KEF9</accession>
<dbReference type="AlphaFoldDB" id="A0A5C8KEF9"/>
<dbReference type="CDD" id="cd03789">
    <property type="entry name" value="GT9_LPS_heptosyltransferase"/>
    <property type="match status" value="1"/>
</dbReference>
<reference evidence="3 4" key="1">
    <citation type="submission" date="2019-08" db="EMBL/GenBank/DDBJ databases">
        <authorList>
            <person name="Shi S."/>
        </authorList>
    </citation>
    <scope>NUCLEOTIDE SEQUENCE [LARGE SCALE GENOMIC DNA]</scope>
    <source>
        <strain evidence="3 4">GY10130</strain>
    </source>
</reference>
<sequence length="348" mass="38622">MKTILISRPDAIGDVVLTLPMCGWLKHVLPGCRIIFLGSTYTAPVVACCEHVDSFINADTLLALPYQEQVNFLKAQSVDIILHVLPHKAIARLAYKARIPLRVGTRNRWFHWRTCNKLVALSRKNSDLHESQLNLQLLQGIGINHFPAFAEMHRYTGFTRVAPLPAWAQELLNQKQPGKLNIILHPKSRGSAREWSLQHYGALARLLHGQGHQVFVTGTAKEGDLIRDWLQEHSEFVLDMTGRFELAEFISFTSAADGIVAASTGSLHLVAVAGGNALGIYVPMRPLHPGRWAPIGEHADFLVKPIDCNACRKAPATCSCINEVSPDMALGRILNWRPPAKQDIEKPV</sequence>
<dbReference type="GO" id="GO:0008713">
    <property type="term" value="F:ADP-heptose-lipopolysaccharide heptosyltransferase activity"/>
    <property type="evidence" value="ECO:0007669"/>
    <property type="project" value="TreeGrafter"/>
</dbReference>
<gene>
    <name evidence="3" type="ORF">FVR03_03890</name>
</gene>
<dbReference type="GO" id="GO:0009244">
    <property type="term" value="P:lipopolysaccharide core region biosynthetic process"/>
    <property type="evidence" value="ECO:0007669"/>
    <property type="project" value="TreeGrafter"/>
</dbReference>
<dbReference type="InterPro" id="IPR002201">
    <property type="entry name" value="Glyco_trans_9"/>
</dbReference>
<dbReference type="PANTHER" id="PTHR30160">
    <property type="entry name" value="TETRAACYLDISACCHARIDE 4'-KINASE-RELATED"/>
    <property type="match status" value="1"/>
</dbReference>
<evidence type="ECO:0000256" key="2">
    <source>
        <dbReference type="ARBA" id="ARBA00022679"/>
    </source>
</evidence>
<dbReference type="Proteomes" id="UP000321926">
    <property type="component" value="Unassembled WGS sequence"/>
</dbReference>
<evidence type="ECO:0000313" key="3">
    <source>
        <dbReference type="EMBL" id="TXK50804.1"/>
    </source>
</evidence>
<dbReference type="Gene3D" id="3.40.50.2000">
    <property type="entry name" value="Glycogen Phosphorylase B"/>
    <property type="match status" value="2"/>
</dbReference>
<dbReference type="RefSeq" id="WP_147920461.1">
    <property type="nucleotide sequence ID" value="NZ_VRTY01000010.1"/>
</dbReference>
<dbReference type="EMBL" id="VRTY01000010">
    <property type="protein sequence ID" value="TXK50804.1"/>
    <property type="molecule type" value="Genomic_DNA"/>
</dbReference>
<protein>
    <submittedName>
        <fullName evidence="3">Glycosyltransferase family 9 protein</fullName>
    </submittedName>
</protein>
<dbReference type="Pfam" id="PF01075">
    <property type="entry name" value="Glyco_transf_9"/>
    <property type="match status" value="1"/>
</dbReference>